<dbReference type="EMBL" id="JALJOT010000006">
    <property type="protein sequence ID" value="KAK9909805.1"/>
    <property type="molecule type" value="Genomic_DNA"/>
</dbReference>
<protein>
    <recommendedName>
        <fullName evidence="4">BZIP domain-containing protein</fullName>
    </recommendedName>
</protein>
<dbReference type="Proteomes" id="UP001491310">
    <property type="component" value="Unassembled WGS sequence"/>
</dbReference>
<feature type="compositionally biased region" description="Polar residues" evidence="1">
    <location>
        <begin position="326"/>
        <end position="341"/>
    </location>
</feature>
<keyword evidence="3" id="KW-1185">Reference proteome</keyword>
<name>A0ABR2YSV1_9CHLO</name>
<comment type="caution">
    <text evidence="2">The sequence shown here is derived from an EMBL/GenBank/DDBJ whole genome shotgun (WGS) entry which is preliminary data.</text>
</comment>
<organism evidence="2 3">
    <name type="scientific">Coccomyxa subellipsoidea</name>
    <dbReference type="NCBI Taxonomy" id="248742"/>
    <lineage>
        <taxon>Eukaryota</taxon>
        <taxon>Viridiplantae</taxon>
        <taxon>Chlorophyta</taxon>
        <taxon>core chlorophytes</taxon>
        <taxon>Trebouxiophyceae</taxon>
        <taxon>Trebouxiophyceae incertae sedis</taxon>
        <taxon>Coccomyxaceae</taxon>
        <taxon>Coccomyxa</taxon>
    </lineage>
</organism>
<feature type="compositionally biased region" description="Polar residues" evidence="1">
    <location>
        <begin position="261"/>
        <end position="277"/>
    </location>
</feature>
<accession>A0ABR2YSV1</accession>
<gene>
    <name evidence="2" type="ORF">WJX75_007658</name>
</gene>
<evidence type="ECO:0000256" key="1">
    <source>
        <dbReference type="SAM" id="MobiDB-lite"/>
    </source>
</evidence>
<sequence>MTDRTVVGEPNLNKVPKWPTYDSTKYQHEDAGCTGLRFHQNNETAHATRSEVHCTITLQDQNPNIQGKSAAHGERCTSALVHYDLSESSDQASDAPMIRSQEQRALQSVRNATRLEYLKRRRSRLLSKQRKLQMLQHDLYDVLVKLQALLSGETTAHPEEVASRLTCLVAEVCTIQLQAQDIHEASRSGNPPPRGTPAATCERKLPVQAMSNNGRQKTEANKSLLKSGGHAQTASRLGELILHALQSSEQGKAANREPATGSGSSQETRQGQSQPQSRAPLMHEASSGAESPKTIAARDGRSAVGPETAHGYQQIRKGERPMTAGSLPSTTAATAAVNTRPFSRHGGGPRSQRAGTQQWDQHSRGSKRPDWDDRFIVPQQHKGSRQEDLAPPNRIFRASTPDRVLREVNCPTLQQDCSSVASWMPLLVVSSS</sequence>
<reference evidence="2 3" key="1">
    <citation type="journal article" date="2024" name="Nat. Commun.">
        <title>Phylogenomics reveals the evolutionary origins of lichenization in chlorophyte algae.</title>
        <authorList>
            <person name="Puginier C."/>
            <person name="Libourel C."/>
            <person name="Otte J."/>
            <person name="Skaloud P."/>
            <person name="Haon M."/>
            <person name="Grisel S."/>
            <person name="Petersen M."/>
            <person name="Berrin J.G."/>
            <person name="Delaux P.M."/>
            <person name="Dal Grande F."/>
            <person name="Keller J."/>
        </authorList>
    </citation>
    <scope>NUCLEOTIDE SEQUENCE [LARGE SCALE GENOMIC DNA]</scope>
    <source>
        <strain evidence="2 3">SAG 216-7</strain>
    </source>
</reference>
<evidence type="ECO:0000313" key="3">
    <source>
        <dbReference type="Proteomes" id="UP001491310"/>
    </source>
</evidence>
<evidence type="ECO:0000313" key="2">
    <source>
        <dbReference type="EMBL" id="KAK9909805.1"/>
    </source>
</evidence>
<feature type="compositionally biased region" description="Basic and acidic residues" evidence="1">
    <location>
        <begin position="361"/>
        <end position="372"/>
    </location>
</feature>
<feature type="region of interest" description="Disordered" evidence="1">
    <location>
        <begin position="248"/>
        <end position="372"/>
    </location>
</feature>
<proteinExistence type="predicted"/>
<evidence type="ECO:0008006" key="4">
    <source>
        <dbReference type="Google" id="ProtNLM"/>
    </source>
</evidence>